<feature type="domain" description="Nitroreductase" evidence="6">
    <location>
        <begin position="69"/>
        <end position="154"/>
    </location>
</feature>
<dbReference type="Pfam" id="PF00881">
    <property type="entry name" value="Nitroreductase"/>
    <property type="match status" value="2"/>
</dbReference>
<evidence type="ECO:0000259" key="6">
    <source>
        <dbReference type="Pfam" id="PF00881"/>
    </source>
</evidence>
<keyword evidence="3" id="KW-0285">Flavoprotein</keyword>
<dbReference type="CDD" id="cd20609">
    <property type="entry name" value="nitroreductase"/>
    <property type="match status" value="1"/>
</dbReference>
<proteinExistence type="inferred from homology"/>
<evidence type="ECO:0000256" key="5">
    <source>
        <dbReference type="ARBA" id="ARBA00023002"/>
    </source>
</evidence>
<evidence type="ECO:0000256" key="3">
    <source>
        <dbReference type="ARBA" id="ARBA00022630"/>
    </source>
</evidence>
<comment type="cofactor">
    <cofactor evidence="1">
        <name>FMN</name>
        <dbReference type="ChEBI" id="CHEBI:58210"/>
    </cofactor>
</comment>
<dbReference type="Gene3D" id="3.40.109.10">
    <property type="entry name" value="NADH Oxidase"/>
    <property type="match status" value="1"/>
</dbReference>
<reference evidence="8" key="1">
    <citation type="journal article" date="2011" name="Stand. Genomic Sci.">
        <title>Non-contiguous finished genome sequence of the opportunistic oral pathogen Prevotella multisaccharivorax type strain (PPPA20).</title>
        <authorList>
            <person name="Pati A."/>
            <person name="Gronow S."/>
            <person name="Lu M."/>
            <person name="Lapidus A."/>
            <person name="Nolan M."/>
            <person name="Lucas S."/>
            <person name="Hammon N."/>
            <person name="Deshpande S."/>
            <person name="Cheng J.F."/>
            <person name="Tapia R."/>
            <person name="Han C."/>
            <person name="Goodwin L."/>
            <person name="Pitluck S."/>
            <person name="Liolios K."/>
            <person name="Pagani I."/>
            <person name="Mavromatis K."/>
            <person name="Mikhailova N."/>
            <person name="Huntemann M."/>
            <person name="Chen A."/>
            <person name="Palaniappan K."/>
            <person name="Land M."/>
            <person name="Hauser L."/>
            <person name="Detter J.C."/>
            <person name="Brambilla E.M."/>
            <person name="Rohde M."/>
            <person name="Goker M."/>
            <person name="Woyke T."/>
            <person name="Bristow J."/>
            <person name="Eisen J.A."/>
            <person name="Markowitz V."/>
            <person name="Hugenholtz P."/>
            <person name="Kyrpides N.C."/>
            <person name="Klenk H.P."/>
            <person name="Ivanova N."/>
        </authorList>
    </citation>
    <scope>NUCLEOTIDE SEQUENCE [LARGE SCALE GENOMIC DNA]</scope>
    <source>
        <strain evidence="8">DSM 17128</strain>
    </source>
</reference>
<dbReference type="AlphaFoldDB" id="F8N8F6"/>
<dbReference type="HOGENOM" id="CLU_070764_7_1_10"/>
<gene>
    <name evidence="7" type="ORF">Premu_1083</name>
</gene>
<evidence type="ECO:0000256" key="1">
    <source>
        <dbReference type="ARBA" id="ARBA00001917"/>
    </source>
</evidence>
<evidence type="ECO:0000313" key="8">
    <source>
        <dbReference type="Proteomes" id="UP000002772"/>
    </source>
</evidence>
<feature type="domain" description="Nitroreductase" evidence="6">
    <location>
        <begin position="17"/>
        <end position="67"/>
    </location>
</feature>
<dbReference type="GO" id="GO:0016491">
    <property type="term" value="F:oxidoreductase activity"/>
    <property type="evidence" value="ECO:0007669"/>
    <property type="project" value="UniProtKB-KW"/>
</dbReference>
<dbReference type="Proteomes" id="UP000002772">
    <property type="component" value="Unassembled WGS sequence"/>
</dbReference>
<evidence type="ECO:0000313" key="7">
    <source>
        <dbReference type="EMBL" id="EGN56523.1"/>
    </source>
</evidence>
<dbReference type="InterPro" id="IPR000415">
    <property type="entry name" value="Nitroreductase-like"/>
</dbReference>
<evidence type="ECO:0000256" key="4">
    <source>
        <dbReference type="ARBA" id="ARBA00022643"/>
    </source>
</evidence>
<dbReference type="EMBL" id="GL945017">
    <property type="protein sequence ID" value="EGN56523.1"/>
    <property type="molecule type" value="Genomic_DNA"/>
</dbReference>
<organism evidence="7 8">
    <name type="scientific">Hallella multisaccharivorax DSM 17128</name>
    <dbReference type="NCBI Taxonomy" id="688246"/>
    <lineage>
        <taxon>Bacteria</taxon>
        <taxon>Pseudomonadati</taxon>
        <taxon>Bacteroidota</taxon>
        <taxon>Bacteroidia</taxon>
        <taxon>Bacteroidales</taxon>
        <taxon>Prevotellaceae</taxon>
        <taxon>Hallella</taxon>
    </lineage>
</organism>
<comment type="similarity">
    <text evidence="2">Belongs to the nitroreductase family.</text>
</comment>
<dbReference type="PANTHER" id="PTHR43673">
    <property type="entry name" value="NAD(P)H NITROREDUCTASE YDGI-RELATED"/>
    <property type="match status" value="1"/>
</dbReference>
<keyword evidence="5" id="KW-0560">Oxidoreductase</keyword>
<sequence length="176" mass="19958">MTQKENSMEFKELSTLRFSTRKFTEERVSKADIDYIMECVRLAPSACNKQPWKFLLLTSDEAKASIRKCYDRPWFTTAPMYVLCLKNTKGCWVRQGDGKAHGDIDLGIAVEHLCLAAADRGLGTCWVCNYDVSAVNQLFHIEGFEAVAIIPVGHIAEDCPHTEKKRKELAEIVEVR</sequence>
<protein>
    <submittedName>
        <fullName evidence="7">Nitroreductase</fullName>
    </submittedName>
</protein>
<keyword evidence="8" id="KW-1185">Reference proteome</keyword>
<dbReference type="PANTHER" id="PTHR43673:SF2">
    <property type="entry name" value="NITROREDUCTASE"/>
    <property type="match status" value="1"/>
</dbReference>
<evidence type="ECO:0000256" key="2">
    <source>
        <dbReference type="ARBA" id="ARBA00007118"/>
    </source>
</evidence>
<dbReference type="STRING" id="688246.Premu_1083"/>
<dbReference type="SUPFAM" id="SSF55469">
    <property type="entry name" value="FMN-dependent nitroreductase-like"/>
    <property type="match status" value="1"/>
</dbReference>
<dbReference type="eggNOG" id="COG0778">
    <property type="taxonomic scope" value="Bacteria"/>
</dbReference>
<dbReference type="InterPro" id="IPR029479">
    <property type="entry name" value="Nitroreductase"/>
</dbReference>
<accession>F8N8F6</accession>
<keyword evidence="4" id="KW-0288">FMN</keyword>
<name>F8N8F6_9BACT</name>